<sequence length="893" mass="105290">METSIATSVHLITQGFFHHEEKIKQLFRGYSFLNTPVVGVNDIGNCFDGLEEILSIRLVPISFARGETESDKVLPFQKQHFYQTLEHLASKYRGQRSLDTNAFRDILVDYLTIEGNEEVNKKLGYNLRVDYLFVSTMKKTAAFDPKITDLEPTHPEDAMSFIEEEDLQMMMRQAEMEGNQEKLLLLRDLYTLNTEFGISENNDERSKIRRKIELLKKRIDASQERTPSKKTLRKKLRETPLNTQKQRIKDLKEIFKFYSRQHLMIGKLSTFDNIQKQTSILNMGDFVLFCKDFKVPLDKRRCATVYKLNSLESSNQMTFDQFVHALPKLFREKYKDEIDKLNGRIGEIKKIYKQKKRKFVDALKQDEAGLLKIYEELKKEEVAKEKKKGEMEMEKQRDEVKEEKEEKEEKEGKEEEEERKQDEKKELVQERKEQVEEKEGQIEIKNNTLKPDPSKDGKLRIIDLDLNIRESDDENLKSVGGNPVNPKLQKSKPTKKNKPPPYNPHSSLAQKSKLDSTPRKDTKQDSNRNAKTSKDEPQEGPEIIEEPSPETIIMNKHRDKIRYIISAKFDRNKDNPELNILRAEKERIQLKIEEIKKKMSNTESIEKEANELLDQHVEKWKSLTPQKKGVALPFNTNVRDTEEGAKPSKKYKFKSNVHLDEIKEQVAQIKRRRERQKLKQIFEARLRYEKSRKYIQREHERLLQKKNDREFSYHNEVSPYENDALDSARDHLYLIIPKNPKRVNKNQSVQEYSRERTPFRRNSGISIGNSSEGSMKHHIYHQNQRESENPIKIRDLSHGISKPRERSRRLYHRKDEIYLPEISKHAPPNRGRSLLQMHDVSAPNLRNIQRMRNNNSLENHHKASSKLSKAKISRKLRNPLRAHRNNEIDLSIH</sequence>
<name>A0AAD2D8K9_EUPCR</name>
<evidence type="ECO:0000256" key="2">
    <source>
        <dbReference type="SAM" id="MobiDB-lite"/>
    </source>
</evidence>
<feature type="compositionally biased region" description="Basic residues" evidence="2">
    <location>
        <begin position="862"/>
        <end position="883"/>
    </location>
</feature>
<feature type="compositionally biased region" description="Basic and acidic residues" evidence="2">
    <location>
        <begin position="884"/>
        <end position="893"/>
    </location>
</feature>
<proteinExistence type="predicted"/>
<feature type="region of interest" description="Disordered" evidence="2">
    <location>
        <begin position="384"/>
        <end position="555"/>
    </location>
</feature>
<feature type="compositionally biased region" description="Basic and acidic residues" evidence="2">
    <location>
        <begin position="384"/>
        <end position="442"/>
    </location>
</feature>
<organism evidence="3 4">
    <name type="scientific">Euplotes crassus</name>
    <dbReference type="NCBI Taxonomy" id="5936"/>
    <lineage>
        <taxon>Eukaryota</taxon>
        <taxon>Sar</taxon>
        <taxon>Alveolata</taxon>
        <taxon>Ciliophora</taxon>
        <taxon>Intramacronucleata</taxon>
        <taxon>Spirotrichea</taxon>
        <taxon>Hypotrichia</taxon>
        <taxon>Euplotida</taxon>
        <taxon>Euplotidae</taxon>
        <taxon>Moneuplotes</taxon>
    </lineage>
</organism>
<gene>
    <name evidence="3" type="ORF">ECRASSUSDP1_LOCUS25060</name>
</gene>
<comment type="caution">
    <text evidence="3">The sequence shown here is derived from an EMBL/GenBank/DDBJ whole genome shotgun (WGS) entry which is preliminary data.</text>
</comment>
<dbReference type="Proteomes" id="UP001295684">
    <property type="component" value="Unassembled WGS sequence"/>
</dbReference>
<dbReference type="AlphaFoldDB" id="A0AAD2D8K9"/>
<evidence type="ECO:0000256" key="1">
    <source>
        <dbReference type="SAM" id="Coils"/>
    </source>
</evidence>
<feature type="coiled-coil region" evidence="1">
    <location>
        <begin position="578"/>
        <end position="615"/>
    </location>
</feature>
<keyword evidence="1" id="KW-0175">Coiled coil</keyword>
<evidence type="ECO:0000313" key="4">
    <source>
        <dbReference type="Proteomes" id="UP001295684"/>
    </source>
</evidence>
<feature type="compositionally biased region" description="Low complexity" evidence="2">
    <location>
        <begin position="760"/>
        <end position="771"/>
    </location>
</feature>
<feature type="compositionally biased region" description="Basic residues" evidence="2">
    <location>
        <begin position="489"/>
        <end position="498"/>
    </location>
</feature>
<feature type="coiled-coil region" evidence="1">
    <location>
        <begin position="198"/>
        <end position="261"/>
    </location>
</feature>
<dbReference type="EMBL" id="CAMPGE010025836">
    <property type="protein sequence ID" value="CAI2383555.1"/>
    <property type="molecule type" value="Genomic_DNA"/>
</dbReference>
<protein>
    <submittedName>
        <fullName evidence="3">Uncharacterized protein</fullName>
    </submittedName>
</protein>
<feature type="compositionally biased region" description="Basic and acidic residues" evidence="2">
    <location>
        <begin position="452"/>
        <end position="476"/>
    </location>
</feature>
<feature type="compositionally biased region" description="Acidic residues" evidence="2">
    <location>
        <begin position="538"/>
        <end position="548"/>
    </location>
</feature>
<feature type="compositionally biased region" description="Basic and acidic residues" evidence="2">
    <location>
        <begin position="512"/>
        <end position="537"/>
    </location>
</feature>
<keyword evidence="4" id="KW-1185">Reference proteome</keyword>
<feature type="region of interest" description="Disordered" evidence="2">
    <location>
        <begin position="745"/>
        <end position="775"/>
    </location>
</feature>
<evidence type="ECO:0000313" key="3">
    <source>
        <dbReference type="EMBL" id="CAI2383555.1"/>
    </source>
</evidence>
<reference evidence="3" key="1">
    <citation type="submission" date="2023-07" db="EMBL/GenBank/DDBJ databases">
        <authorList>
            <consortium name="AG Swart"/>
            <person name="Singh M."/>
            <person name="Singh A."/>
            <person name="Seah K."/>
            <person name="Emmerich C."/>
        </authorList>
    </citation>
    <scope>NUCLEOTIDE SEQUENCE</scope>
    <source>
        <strain evidence="3">DP1</strain>
    </source>
</reference>
<accession>A0AAD2D8K9</accession>
<feature type="region of interest" description="Disordered" evidence="2">
    <location>
        <begin position="853"/>
        <end position="893"/>
    </location>
</feature>